<dbReference type="SUPFAM" id="SSF53155">
    <property type="entry name" value="Methylated DNA-protein cysteine methyltransferase domain"/>
    <property type="match status" value="1"/>
</dbReference>
<sequence length="158" mass="17984">MYIEYMDTPIGQIEITASDVGVCSVHFMRENKVKTEPNLQTNQWTRDCKNQLNEYFTGDRKEFDLMFDQQGTEFQKQVWQALLTIPFGQLASYRDMAEQIDNPKAVRAVGAANGRNPISIIIPCHRVIGSNGTLTGYAGGLARKQWLLQHEGKRLFDV</sequence>
<organism evidence="12 13">
    <name type="scientific">Marinicella litoralis</name>
    <dbReference type="NCBI Taxonomy" id="644220"/>
    <lineage>
        <taxon>Bacteria</taxon>
        <taxon>Pseudomonadati</taxon>
        <taxon>Pseudomonadota</taxon>
        <taxon>Gammaproteobacteria</taxon>
        <taxon>Lysobacterales</taxon>
        <taxon>Marinicellaceae</taxon>
        <taxon>Marinicella</taxon>
    </lineage>
</organism>
<dbReference type="HAMAP" id="MF_00772">
    <property type="entry name" value="OGT"/>
    <property type="match status" value="1"/>
</dbReference>
<protein>
    <recommendedName>
        <fullName evidence="9">Methylated-DNA--protein-cysteine methyltransferase</fullName>
        <ecNumber evidence="9">2.1.1.63</ecNumber>
    </recommendedName>
    <alternativeName>
        <fullName evidence="9">6-O-methylguanine-DNA methyltransferase</fullName>
        <shortName evidence="9">MGMT</shortName>
    </alternativeName>
    <alternativeName>
        <fullName evidence="9">O-6-methylguanine-DNA-alkyltransferase</fullName>
    </alternativeName>
</protein>
<keyword evidence="7 9" id="KW-0234">DNA repair</keyword>
<evidence type="ECO:0000259" key="11">
    <source>
        <dbReference type="Pfam" id="PF02870"/>
    </source>
</evidence>
<evidence type="ECO:0000256" key="5">
    <source>
        <dbReference type="ARBA" id="ARBA00022679"/>
    </source>
</evidence>
<comment type="catalytic activity">
    <reaction evidence="1 9">
        <text>a 4-O-methyl-thymidine in DNA + L-cysteinyl-[protein] = a thymidine in DNA + S-methyl-L-cysteinyl-[protein]</text>
        <dbReference type="Rhea" id="RHEA:53428"/>
        <dbReference type="Rhea" id="RHEA-COMP:10131"/>
        <dbReference type="Rhea" id="RHEA-COMP:10132"/>
        <dbReference type="Rhea" id="RHEA-COMP:13555"/>
        <dbReference type="Rhea" id="RHEA-COMP:13556"/>
        <dbReference type="ChEBI" id="CHEBI:29950"/>
        <dbReference type="ChEBI" id="CHEBI:82612"/>
        <dbReference type="ChEBI" id="CHEBI:137386"/>
        <dbReference type="ChEBI" id="CHEBI:137387"/>
        <dbReference type="EC" id="2.1.1.63"/>
    </reaction>
</comment>
<proteinExistence type="inferred from homology"/>
<name>A0A4R6XMV7_9GAMM</name>
<dbReference type="CDD" id="cd06445">
    <property type="entry name" value="ATase"/>
    <property type="match status" value="1"/>
</dbReference>
<dbReference type="GO" id="GO:0003908">
    <property type="term" value="F:methylated-DNA-[protein]-cysteine S-methyltransferase activity"/>
    <property type="evidence" value="ECO:0007669"/>
    <property type="project" value="UniProtKB-UniRule"/>
</dbReference>
<dbReference type="PANTHER" id="PTHR10815">
    <property type="entry name" value="METHYLATED-DNA--PROTEIN-CYSTEINE METHYLTRANSFERASE"/>
    <property type="match status" value="1"/>
</dbReference>
<dbReference type="EC" id="2.1.1.63" evidence="9"/>
<dbReference type="PROSITE" id="PS00374">
    <property type="entry name" value="MGMT"/>
    <property type="match status" value="1"/>
</dbReference>
<comment type="function">
    <text evidence="9">Involved in the cellular defense against the biological effects of O6-methylguanine (O6-MeG) and O4-methylthymine (O4-MeT) in DNA. Repairs the methylated nucleobase in DNA by stoichiometrically transferring the methyl group to a cysteine residue in the enzyme. This is a suicide reaction: the enzyme is irreversibly inactivated.</text>
</comment>
<keyword evidence="13" id="KW-1185">Reference proteome</keyword>
<evidence type="ECO:0000256" key="7">
    <source>
        <dbReference type="ARBA" id="ARBA00023204"/>
    </source>
</evidence>
<keyword evidence="4 9" id="KW-0489">Methyltransferase</keyword>
<feature type="domain" description="Methylguanine DNA methyltransferase ribonuclease-like" evidence="11">
    <location>
        <begin position="1"/>
        <end position="68"/>
    </location>
</feature>
<evidence type="ECO:0000256" key="2">
    <source>
        <dbReference type="ARBA" id="ARBA00008711"/>
    </source>
</evidence>
<keyword evidence="3 9" id="KW-0963">Cytoplasm</keyword>
<comment type="catalytic activity">
    <reaction evidence="8 9">
        <text>a 6-O-methyl-2'-deoxyguanosine in DNA + L-cysteinyl-[protein] = S-methyl-L-cysteinyl-[protein] + a 2'-deoxyguanosine in DNA</text>
        <dbReference type="Rhea" id="RHEA:24000"/>
        <dbReference type="Rhea" id="RHEA-COMP:10131"/>
        <dbReference type="Rhea" id="RHEA-COMP:10132"/>
        <dbReference type="Rhea" id="RHEA-COMP:11367"/>
        <dbReference type="Rhea" id="RHEA-COMP:11368"/>
        <dbReference type="ChEBI" id="CHEBI:29950"/>
        <dbReference type="ChEBI" id="CHEBI:82612"/>
        <dbReference type="ChEBI" id="CHEBI:85445"/>
        <dbReference type="ChEBI" id="CHEBI:85448"/>
        <dbReference type="EC" id="2.1.1.63"/>
    </reaction>
</comment>
<gene>
    <name evidence="12" type="ORF">C8D91_2496</name>
</gene>
<dbReference type="InterPro" id="IPR008332">
    <property type="entry name" value="MethylG_MeTrfase_N"/>
</dbReference>
<feature type="active site" description="Nucleophile; methyl group acceptor" evidence="9">
    <location>
        <position position="124"/>
    </location>
</feature>
<evidence type="ECO:0000256" key="8">
    <source>
        <dbReference type="ARBA" id="ARBA00049348"/>
    </source>
</evidence>
<dbReference type="RefSeq" id="WP_099018807.1">
    <property type="nucleotide sequence ID" value="NZ_NIHB01000002.1"/>
</dbReference>
<dbReference type="InterPro" id="IPR036631">
    <property type="entry name" value="MGMT_N_sf"/>
</dbReference>
<evidence type="ECO:0000313" key="13">
    <source>
        <dbReference type="Proteomes" id="UP000295724"/>
    </source>
</evidence>
<dbReference type="Gene3D" id="1.10.10.10">
    <property type="entry name" value="Winged helix-like DNA-binding domain superfamily/Winged helix DNA-binding domain"/>
    <property type="match status" value="1"/>
</dbReference>
<dbReference type="InterPro" id="IPR036217">
    <property type="entry name" value="MethylDNA_cys_MeTrfase_DNAb"/>
</dbReference>
<dbReference type="InterPro" id="IPR036388">
    <property type="entry name" value="WH-like_DNA-bd_sf"/>
</dbReference>
<feature type="domain" description="Methylated-DNA-[protein]-cysteine S-methyltransferase DNA binding" evidence="10">
    <location>
        <begin position="73"/>
        <end position="152"/>
    </location>
</feature>
<evidence type="ECO:0000256" key="4">
    <source>
        <dbReference type="ARBA" id="ARBA00022603"/>
    </source>
</evidence>
<dbReference type="InterPro" id="IPR001497">
    <property type="entry name" value="MethylDNA_cys_MeTrfase_AS"/>
</dbReference>
<dbReference type="NCBIfam" id="TIGR00589">
    <property type="entry name" value="ogt"/>
    <property type="match status" value="1"/>
</dbReference>
<evidence type="ECO:0000256" key="6">
    <source>
        <dbReference type="ARBA" id="ARBA00022763"/>
    </source>
</evidence>
<dbReference type="GO" id="GO:0005737">
    <property type="term" value="C:cytoplasm"/>
    <property type="evidence" value="ECO:0007669"/>
    <property type="project" value="UniProtKB-SubCell"/>
</dbReference>
<dbReference type="Gene3D" id="3.30.160.70">
    <property type="entry name" value="Methylated DNA-protein cysteine methyltransferase domain"/>
    <property type="match status" value="1"/>
</dbReference>
<dbReference type="SUPFAM" id="SSF46767">
    <property type="entry name" value="Methylated DNA-protein cysteine methyltransferase, C-terminal domain"/>
    <property type="match status" value="1"/>
</dbReference>
<evidence type="ECO:0000256" key="1">
    <source>
        <dbReference type="ARBA" id="ARBA00001286"/>
    </source>
</evidence>
<keyword evidence="5 9" id="KW-0808">Transferase</keyword>
<dbReference type="FunFam" id="1.10.10.10:FF:000214">
    <property type="entry name" value="Methylated-DNA--protein-cysteine methyltransferase"/>
    <property type="match status" value="1"/>
</dbReference>
<evidence type="ECO:0000313" key="12">
    <source>
        <dbReference type="EMBL" id="TDR17438.1"/>
    </source>
</evidence>
<dbReference type="PANTHER" id="PTHR10815:SF13">
    <property type="entry name" value="METHYLATED-DNA--PROTEIN-CYSTEINE METHYLTRANSFERASE"/>
    <property type="match status" value="1"/>
</dbReference>
<dbReference type="InterPro" id="IPR023546">
    <property type="entry name" value="MGMT"/>
</dbReference>
<evidence type="ECO:0000259" key="10">
    <source>
        <dbReference type="Pfam" id="PF01035"/>
    </source>
</evidence>
<dbReference type="OrthoDB" id="9811249at2"/>
<evidence type="ECO:0000256" key="9">
    <source>
        <dbReference type="HAMAP-Rule" id="MF_00772"/>
    </source>
</evidence>
<reference evidence="12 13" key="1">
    <citation type="submission" date="2019-03" db="EMBL/GenBank/DDBJ databases">
        <title>Genomic Encyclopedia of Type Strains, Phase IV (KMG-IV): sequencing the most valuable type-strain genomes for metagenomic binning, comparative biology and taxonomic classification.</title>
        <authorList>
            <person name="Goeker M."/>
        </authorList>
    </citation>
    <scope>NUCLEOTIDE SEQUENCE [LARGE SCALE GENOMIC DNA]</scope>
    <source>
        <strain evidence="12 13">DSM 25488</strain>
    </source>
</reference>
<dbReference type="InterPro" id="IPR014048">
    <property type="entry name" value="MethylDNA_cys_MeTrfase_DNA-bd"/>
</dbReference>
<dbReference type="GO" id="GO:0006307">
    <property type="term" value="P:DNA alkylation repair"/>
    <property type="evidence" value="ECO:0007669"/>
    <property type="project" value="UniProtKB-UniRule"/>
</dbReference>
<dbReference type="EMBL" id="SNZB01000006">
    <property type="protein sequence ID" value="TDR17438.1"/>
    <property type="molecule type" value="Genomic_DNA"/>
</dbReference>
<comment type="similarity">
    <text evidence="2 9">Belongs to the MGMT family.</text>
</comment>
<comment type="subcellular location">
    <subcellularLocation>
        <location evidence="9">Cytoplasm</location>
    </subcellularLocation>
</comment>
<accession>A0A4R6XMV7</accession>
<dbReference type="Pfam" id="PF02870">
    <property type="entry name" value="Methyltransf_1N"/>
    <property type="match status" value="1"/>
</dbReference>
<dbReference type="AlphaFoldDB" id="A0A4R6XMV7"/>
<comment type="miscellaneous">
    <text evidence="9">This enzyme catalyzes only one turnover and therefore is not strictly catalytic. According to one definition, an enzyme is a biocatalyst that acts repeatedly and over many reaction cycles.</text>
</comment>
<comment type="caution">
    <text evidence="12">The sequence shown here is derived from an EMBL/GenBank/DDBJ whole genome shotgun (WGS) entry which is preliminary data.</text>
</comment>
<dbReference type="GO" id="GO:0032259">
    <property type="term" value="P:methylation"/>
    <property type="evidence" value="ECO:0007669"/>
    <property type="project" value="UniProtKB-KW"/>
</dbReference>
<dbReference type="Proteomes" id="UP000295724">
    <property type="component" value="Unassembled WGS sequence"/>
</dbReference>
<dbReference type="Pfam" id="PF01035">
    <property type="entry name" value="DNA_binding_1"/>
    <property type="match status" value="1"/>
</dbReference>
<keyword evidence="6 9" id="KW-0227">DNA damage</keyword>
<evidence type="ECO:0000256" key="3">
    <source>
        <dbReference type="ARBA" id="ARBA00022490"/>
    </source>
</evidence>